<dbReference type="RefSeq" id="WP_145144851.1">
    <property type="nucleotide sequence ID" value="NZ_VLKY01000015.1"/>
</dbReference>
<dbReference type="EMBL" id="VLKY01000015">
    <property type="protein sequence ID" value="TWI50483.1"/>
    <property type="molecule type" value="Genomic_DNA"/>
</dbReference>
<evidence type="ECO:0000313" key="3">
    <source>
        <dbReference type="Proteomes" id="UP000316905"/>
    </source>
</evidence>
<comment type="caution">
    <text evidence="2">The sequence shown here is derived from an EMBL/GenBank/DDBJ whole genome shotgun (WGS) entry which is preliminary data.</text>
</comment>
<evidence type="ECO:0000256" key="1">
    <source>
        <dbReference type="SAM" id="Phobius"/>
    </source>
</evidence>
<keyword evidence="1" id="KW-1133">Transmembrane helix</keyword>
<dbReference type="Proteomes" id="UP000316905">
    <property type="component" value="Unassembled WGS sequence"/>
</dbReference>
<evidence type="ECO:0000313" key="2">
    <source>
        <dbReference type="EMBL" id="TWI50483.1"/>
    </source>
</evidence>
<keyword evidence="1" id="KW-0812">Transmembrane</keyword>
<organism evidence="2 3">
    <name type="scientific">Pseudomonas duriflava</name>
    <dbReference type="NCBI Taxonomy" id="459528"/>
    <lineage>
        <taxon>Bacteria</taxon>
        <taxon>Pseudomonadati</taxon>
        <taxon>Pseudomonadota</taxon>
        <taxon>Gammaproteobacteria</taxon>
        <taxon>Pseudomonadales</taxon>
        <taxon>Pseudomonadaceae</taxon>
        <taxon>Pseudomonas</taxon>
    </lineage>
</organism>
<dbReference type="AlphaFoldDB" id="A0A562Q1G6"/>
<feature type="transmembrane region" description="Helical" evidence="1">
    <location>
        <begin position="123"/>
        <end position="140"/>
    </location>
</feature>
<protein>
    <submittedName>
        <fullName evidence="2">Uncharacterized protein</fullName>
    </submittedName>
</protein>
<feature type="transmembrane region" description="Helical" evidence="1">
    <location>
        <begin position="48"/>
        <end position="74"/>
    </location>
</feature>
<gene>
    <name evidence="2" type="ORF">IQ22_03877</name>
</gene>
<keyword evidence="3" id="KW-1185">Reference proteome</keyword>
<keyword evidence="1" id="KW-0472">Membrane</keyword>
<proteinExistence type="predicted"/>
<dbReference type="OrthoDB" id="6712103at2"/>
<reference evidence="2 3" key="1">
    <citation type="journal article" date="2015" name="Stand. Genomic Sci.">
        <title>Genomic Encyclopedia of Bacterial and Archaeal Type Strains, Phase III: the genomes of soil and plant-associated and newly described type strains.</title>
        <authorList>
            <person name="Whitman W.B."/>
            <person name="Woyke T."/>
            <person name="Klenk H.P."/>
            <person name="Zhou Y."/>
            <person name="Lilburn T.G."/>
            <person name="Beck B.J."/>
            <person name="De Vos P."/>
            <person name="Vandamme P."/>
            <person name="Eisen J.A."/>
            <person name="Garrity G."/>
            <person name="Hugenholtz P."/>
            <person name="Kyrpides N.C."/>
        </authorList>
    </citation>
    <scope>NUCLEOTIDE SEQUENCE [LARGE SCALE GENOMIC DNA]</scope>
    <source>
        <strain evidence="2 3">CGMCC 1.6858</strain>
    </source>
</reference>
<accession>A0A562Q1G6</accession>
<name>A0A562Q1G6_9PSED</name>
<sequence length="205" mass="23341">MFKKIFDSAVFLALTTAFFYCVGTASNRGYYSVFRLDPDVLDIGFHNVLYTGLLNSFGIVFKFITVVSLISFVWSHGVLPSYIDHLRKGYKSRRRYVFWKRKILGKREDVAIEQKSKKITGKFFFAVIAMIVFISFLAAVERNGEEKARNILSEGQKDSRRLITLTGESGKLIFLACGSRNCAALDENTKTVRYFSQGKGFSYPL</sequence>